<evidence type="ECO:0000313" key="3">
    <source>
        <dbReference type="Proteomes" id="UP001157160"/>
    </source>
</evidence>
<sequence length="166" mass="17359">MGYDPYENAIPAPEFPISSIDFEHGGALPTRAWAHGGHISPALSIGPLPEGTKSVLLTVFDPDAPIAGGFWHWLAILPVGLTELEAGIRLPESVLRYRNSVGGTGYTGAAPPAGTGTHRYFFAATALDVEHLDLPPEASPAALQFTAIGHVLGRAILVGTATPDED</sequence>
<reference evidence="2 3" key="1">
    <citation type="journal article" date="2014" name="Int. J. Syst. Evol. Microbiol.">
        <title>Complete genome sequence of Corynebacterium casei LMG S-19264T (=DSM 44701T), isolated from a smear-ripened cheese.</title>
        <authorList>
            <consortium name="US DOE Joint Genome Institute (JGI-PGF)"/>
            <person name="Walter F."/>
            <person name="Albersmeier A."/>
            <person name="Kalinowski J."/>
            <person name="Ruckert C."/>
        </authorList>
    </citation>
    <scope>NUCLEOTIDE SEQUENCE [LARGE SCALE GENOMIC DNA]</scope>
    <source>
        <strain evidence="2 3">NBRC 112289</strain>
    </source>
</reference>
<dbReference type="SUPFAM" id="SSF49777">
    <property type="entry name" value="PEBP-like"/>
    <property type="match status" value="1"/>
</dbReference>
<organism evidence="2 3">
    <name type="scientific">Arenivirga flava</name>
    <dbReference type="NCBI Taxonomy" id="1930060"/>
    <lineage>
        <taxon>Bacteria</taxon>
        <taxon>Bacillati</taxon>
        <taxon>Actinomycetota</taxon>
        <taxon>Actinomycetes</taxon>
        <taxon>Micrococcales</taxon>
        <taxon>Microbacteriaceae</taxon>
        <taxon>Arenivirga</taxon>
    </lineage>
</organism>
<dbReference type="InterPro" id="IPR005247">
    <property type="entry name" value="YbhB_YbcL/LppC-like"/>
</dbReference>
<evidence type="ECO:0008006" key="4">
    <source>
        <dbReference type="Google" id="ProtNLM"/>
    </source>
</evidence>
<accession>A0AA37XDA2</accession>
<proteinExistence type="inferred from homology"/>
<comment type="similarity">
    <text evidence="1">Belongs to the UPF0098 family.</text>
</comment>
<evidence type="ECO:0000313" key="2">
    <source>
        <dbReference type="EMBL" id="GMA29327.1"/>
    </source>
</evidence>
<evidence type="ECO:0000256" key="1">
    <source>
        <dbReference type="ARBA" id="ARBA00007120"/>
    </source>
</evidence>
<dbReference type="InterPro" id="IPR036610">
    <property type="entry name" value="PEBP-like_sf"/>
</dbReference>
<dbReference type="InterPro" id="IPR008914">
    <property type="entry name" value="PEBP"/>
</dbReference>
<dbReference type="Gene3D" id="3.90.280.10">
    <property type="entry name" value="PEBP-like"/>
    <property type="match status" value="1"/>
</dbReference>
<protein>
    <recommendedName>
        <fullName evidence="4">YbhB/YbcL family Raf kinase inhibitor-like protein</fullName>
    </recommendedName>
</protein>
<dbReference type="PANTHER" id="PTHR30289:SF1">
    <property type="entry name" value="PEBP (PHOSPHATIDYLETHANOLAMINE-BINDING PROTEIN) FAMILY PROTEIN"/>
    <property type="match status" value="1"/>
</dbReference>
<dbReference type="Proteomes" id="UP001157160">
    <property type="component" value="Unassembled WGS sequence"/>
</dbReference>
<name>A0AA37XDA2_9MICO</name>
<keyword evidence="3" id="KW-1185">Reference proteome</keyword>
<dbReference type="CDD" id="cd00865">
    <property type="entry name" value="PEBP_bact_arch"/>
    <property type="match status" value="1"/>
</dbReference>
<dbReference type="AlphaFoldDB" id="A0AA37XDA2"/>
<dbReference type="PANTHER" id="PTHR30289">
    <property type="entry name" value="UNCHARACTERIZED PROTEIN YBCL-RELATED"/>
    <property type="match status" value="1"/>
</dbReference>
<dbReference type="NCBIfam" id="TIGR00481">
    <property type="entry name" value="YbhB/YbcL family Raf kinase inhibitor-like protein"/>
    <property type="match status" value="1"/>
</dbReference>
<comment type="caution">
    <text evidence="2">The sequence shown here is derived from an EMBL/GenBank/DDBJ whole genome shotgun (WGS) entry which is preliminary data.</text>
</comment>
<dbReference type="RefSeq" id="WP_284233321.1">
    <property type="nucleotide sequence ID" value="NZ_BSUL01000001.1"/>
</dbReference>
<dbReference type="Pfam" id="PF01161">
    <property type="entry name" value="PBP"/>
    <property type="match status" value="1"/>
</dbReference>
<dbReference type="EMBL" id="BSUL01000001">
    <property type="protein sequence ID" value="GMA29327.1"/>
    <property type="molecule type" value="Genomic_DNA"/>
</dbReference>
<gene>
    <name evidence="2" type="ORF">GCM10025874_25800</name>
</gene>